<feature type="region of interest" description="Disordered" evidence="7">
    <location>
        <begin position="275"/>
        <end position="310"/>
    </location>
</feature>
<evidence type="ECO:0000256" key="4">
    <source>
        <dbReference type="ARBA" id="ARBA00022989"/>
    </source>
</evidence>
<dbReference type="InterPro" id="IPR025857">
    <property type="entry name" value="MacB_PCD"/>
</dbReference>
<feature type="transmembrane region" description="Helical" evidence="8">
    <location>
        <begin position="21"/>
        <end position="42"/>
    </location>
</feature>
<accession>A0A6J7XY64</accession>
<evidence type="ECO:0000256" key="6">
    <source>
        <dbReference type="ARBA" id="ARBA00038076"/>
    </source>
</evidence>
<feature type="domain" description="ABC3 transporter permease C-terminal" evidence="9">
    <location>
        <begin position="383"/>
        <end position="505"/>
    </location>
</feature>
<evidence type="ECO:0000256" key="1">
    <source>
        <dbReference type="ARBA" id="ARBA00004651"/>
    </source>
</evidence>
<feature type="transmembrane region" description="Helical" evidence="8">
    <location>
        <begin position="426"/>
        <end position="453"/>
    </location>
</feature>
<protein>
    <submittedName>
        <fullName evidence="11">Unannotated protein</fullName>
    </submittedName>
</protein>
<dbReference type="Pfam" id="PF12704">
    <property type="entry name" value="MacB_PCD"/>
    <property type="match status" value="1"/>
</dbReference>
<evidence type="ECO:0000256" key="8">
    <source>
        <dbReference type="SAM" id="Phobius"/>
    </source>
</evidence>
<comment type="subcellular location">
    <subcellularLocation>
        <location evidence="1">Cell membrane</location>
        <topology evidence="1">Multi-pass membrane protein</topology>
    </subcellularLocation>
</comment>
<keyword evidence="4 8" id="KW-1133">Transmembrane helix</keyword>
<evidence type="ECO:0000259" key="9">
    <source>
        <dbReference type="Pfam" id="PF02687"/>
    </source>
</evidence>
<dbReference type="InterPro" id="IPR003838">
    <property type="entry name" value="ABC3_permease_C"/>
</dbReference>
<evidence type="ECO:0000256" key="5">
    <source>
        <dbReference type="ARBA" id="ARBA00023136"/>
    </source>
</evidence>
<dbReference type="GO" id="GO:0022857">
    <property type="term" value="F:transmembrane transporter activity"/>
    <property type="evidence" value="ECO:0007669"/>
    <property type="project" value="TreeGrafter"/>
</dbReference>
<keyword evidence="5 8" id="KW-0472">Membrane</keyword>
<sequence>MRIADYLSLSMRSLRRAKLRSALTIFAIVIGSTGITVMLTFVTTVKEVTVASFVQTGQILQIQVAEQTNLSYDPSGVSGGGKGAESSGSGAPTTPLYPEFKNTISKLPHVAKIAGSIRSRMPALSNIEYAGKRWLIQSVVGYEPNGAITPALAAGRDLKETDTNQILISPSYGKVMGFSKDYSKMIGLKVKLQTMNGYTGIGATLPTTLPPQKQCPSQAKNCMQGPTSGLPAMTITATIVGVIDPANGGDQPVIMLPMKTFIGIYNQSTPASVSYSKPMSGGGCQPGQQCASGQQGQQGQQGGPQVNSSPGIVRGGWVQTSPAVYIKSLGGYDSLMVKADALENVASLATTIERLGVYTATGLVALNEQKTQANTIGLVLGALGFVALFIAALGVMNTMIMSVLQRTREIGVMRAMGARRKTIRRIFTLEATAIGFLGGFIGVLFGYIAILLAKPMITGMVKTGSLTGATFSVPVWLMALVIAGTSAIGFASGFFPALRASNLDPVEALRYE</sequence>
<feature type="transmembrane region" description="Helical" evidence="8">
    <location>
        <begin position="376"/>
        <end position="405"/>
    </location>
</feature>
<gene>
    <name evidence="11" type="ORF">UFOPK3554_01372</name>
</gene>
<evidence type="ECO:0000256" key="7">
    <source>
        <dbReference type="SAM" id="MobiDB-lite"/>
    </source>
</evidence>
<evidence type="ECO:0000313" key="11">
    <source>
        <dbReference type="EMBL" id="CAB5241335.1"/>
    </source>
</evidence>
<keyword evidence="2" id="KW-1003">Cell membrane</keyword>
<evidence type="ECO:0000259" key="10">
    <source>
        <dbReference type="Pfam" id="PF12704"/>
    </source>
</evidence>
<dbReference type="AlphaFoldDB" id="A0A6J7XY64"/>
<organism evidence="11">
    <name type="scientific">freshwater metagenome</name>
    <dbReference type="NCBI Taxonomy" id="449393"/>
    <lineage>
        <taxon>unclassified sequences</taxon>
        <taxon>metagenomes</taxon>
        <taxon>ecological metagenomes</taxon>
    </lineage>
</organism>
<dbReference type="Pfam" id="PF02687">
    <property type="entry name" value="FtsX"/>
    <property type="match status" value="1"/>
</dbReference>
<name>A0A6J7XY64_9ZZZZ</name>
<evidence type="ECO:0000256" key="2">
    <source>
        <dbReference type="ARBA" id="ARBA00022475"/>
    </source>
</evidence>
<feature type="transmembrane region" description="Helical" evidence="8">
    <location>
        <begin position="473"/>
        <end position="495"/>
    </location>
</feature>
<proteinExistence type="inferred from homology"/>
<comment type="similarity">
    <text evidence="6">Belongs to the ABC-4 integral membrane protein family.</text>
</comment>
<dbReference type="PANTHER" id="PTHR30572:SF4">
    <property type="entry name" value="ABC TRANSPORTER PERMEASE YTRF"/>
    <property type="match status" value="1"/>
</dbReference>
<dbReference type="EMBL" id="CAFBSG010000045">
    <property type="protein sequence ID" value="CAB5241335.1"/>
    <property type="molecule type" value="Genomic_DNA"/>
</dbReference>
<feature type="domain" description="MacB-like periplasmic core" evidence="10">
    <location>
        <begin position="21"/>
        <end position="261"/>
    </location>
</feature>
<dbReference type="PANTHER" id="PTHR30572">
    <property type="entry name" value="MEMBRANE COMPONENT OF TRANSPORTER-RELATED"/>
    <property type="match status" value="1"/>
</dbReference>
<evidence type="ECO:0000256" key="3">
    <source>
        <dbReference type="ARBA" id="ARBA00022692"/>
    </source>
</evidence>
<dbReference type="InterPro" id="IPR050250">
    <property type="entry name" value="Macrolide_Exporter_MacB"/>
</dbReference>
<reference evidence="11" key="1">
    <citation type="submission" date="2020-05" db="EMBL/GenBank/DDBJ databases">
        <authorList>
            <person name="Chiriac C."/>
            <person name="Salcher M."/>
            <person name="Ghai R."/>
            <person name="Kavagutti S V."/>
        </authorList>
    </citation>
    <scope>NUCLEOTIDE SEQUENCE</scope>
</reference>
<dbReference type="GO" id="GO:0005886">
    <property type="term" value="C:plasma membrane"/>
    <property type="evidence" value="ECO:0007669"/>
    <property type="project" value="UniProtKB-SubCell"/>
</dbReference>
<feature type="compositionally biased region" description="Low complexity" evidence="7">
    <location>
        <begin position="286"/>
        <end position="298"/>
    </location>
</feature>
<keyword evidence="3 8" id="KW-0812">Transmembrane</keyword>